<dbReference type="OMA" id="YAMRVES"/>
<accession>A0A0B2VYG9</accession>
<name>A0A0B2VYG9_TOXCA</name>
<reference evidence="3 4" key="1">
    <citation type="submission" date="2014-11" db="EMBL/GenBank/DDBJ databases">
        <title>Genetic blueprint of the zoonotic pathogen Toxocara canis.</title>
        <authorList>
            <person name="Zhu X.-Q."/>
            <person name="Korhonen P.K."/>
            <person name="Cai H."/>
            <person name="Young N.D."/>
            <person name="Nejsum P."/>
            <person name="von Samson-Himmelstjerna G."/>
            <person name="Boag P.R."/>
            <person name="Tan P."/>
            <person name="Li Q."/>
            <person name="Min J."/>
            <person name="Yang Y."/>
            <person name="Wang X."/>
            <person name="Fang X."/>
            <person name="Hall R.S."/>
            <person name="Hofmann A."/>
            <person name="Sternberg P.W."/>
            <person name="Jex A.R."/>
            <person name="Gasser R.B."/>
        </authorList>
    </citation>
    <scope>NUCLEOTIDE SEQUENCE [LARGE SCALE GENOMIC DNA]</scope>
    <source>
        <strain evidence="3">PN_DK_2014</strain>
    </source>
</reference>
<dbReference type="PANTHER" id="PTHR22907">
    <property type="entry name" value="GH04558P"/>
    <property type="match status" value="1"/>
</dbReference>
<dbReference type="STRING" id="6265.A0A0B2VYG9"/>
<dbReference type="PANTHER" id="PTHR22907:SF59">
    <property type="entry name" value="CUTICLIN-LIKE PROTEIN 19"/>
    <property type="match status" value="1"/>
</dbReference>
<proteinExistence type="predicted"/>
<evidence type="ECO:0008006" key="5">
    <source>
        <dbReference type="Google" id="ProtNLM"/>
    </source>
</evidence>
<evidence type="ECO:0000313" key="4">
    <source>
        <dbReference type="Proteomes" id="UP000031036"/>
    </source>
</evidence>
<dbReference type="EMBL" id="JPKZ01000202">
    <property type="protein sequence ID" value="KHN88596.1"/>
    <property type="molecule type" value="Genomic_DNA"/>
</dbReference>
<dbReference type="Proteomes" id="UP000031036">
    <property type="component" value="Unassembled WGS sequence"/>
</dbReference>
<feature type="chain" id="PRO_5002095652" description="ZP domain-containing protein" evidence="2">
    <location>
        <begin position="20"/>
        <end position="241"/>
    </location>
</feature>
<keyword evidence="4" id="KW-1185">Reference proteome</keyword>
<evidence type="ECO:0000256" key="1">
    <source>
        <dbReference type="ARBA" id="ARBA00022729"/>
    </source>
</evidence>
<organism evidence="3 4">
    <name type="scientific">Toxocara canis</name>
    <name type="common">Canine roundworm</name>
    <dbReference type="NCBI Taxonomy" id="6265"/>
    <lineage>
        <taxon>Eukaryota</taxon>
        <taxon>Metazoa</taxon>
        <taxon>Ecdysozoa</taxon>
        <taxon>Nematoda</taxon>
        <taxon>Chromadorea</taxon>
        <taxon>Rhabditida</taxon>
        <taxon>Spirurina</taxon>
        <taxon>Ascaridomorpha</taxon>
        <taxon>Ascaridoidea</taxon>
        <taxon>Toxocaridae</taxon>
        <taxon>Toxocara</taxon>
    </lineage>
</organism>
<sequence>MYCIFLPLILACFSQITYADDMDEYSKLVRSEVRIRLEQMRFFGGVNVTNPELQCTFTLHRGHCSHPAITVAETIAWNTRICFLWRCPIPEHAMRVENCWAGSKHNPVYLLTPQGCSSETAMISSPTYDRDMRRATSLGWLAVRQVGVRYLRVSCDIRLCHLCDENCSLITPPIGCRDYSQSYAQNRERMFWNASSEVAELCYPTMPPVNSSPSLSCSVLLSLVSFLMFVNGCCQQMGFTE</sequence>
<dbReference type="AlphaFoldDB" id="A0A0B2VYG9"/>
<feature type="signal peptide" evidence="2">
    <location>
        <begin position="1"/>
        <end position="19"/>
    </location>
</feature>
<evidence type="ECO:0000313" key="3">
    <source>
        <dbReference type="EMBL" id="KHN88596.1"/>
    </source>
</evidence>
<dbReference type="OrthoDB" id="5788531at2759"/>
<comment type="caution">
    <text evidence="3">The sequence shown here is derived from an EMBL/GenBank/DDBJ whole genome shotgun (WGS) entry which is preliminary data.</text>
</comment>
<evidence type="ECO:0000256" key="2">
    <source>
        <dbReference type="SAM" id="SignalP"/>
    </source>
</evidence>
<dbReference type="InterPro" id="IPR051962">
    <property type="entry name" value="Cuticlin"/>
</dbReference>
<gene>
    <name evidence="3" type="ORF">Tcan_13136</name>
</gene>
<protein>
    <recommendedName>
        <fullName evidence="5">ZP domain-containing protein</fullName>
    </recommendedName>
</protein>
<keyword evidence="1 2" id="KW-0732">Signal</keyword>